<reference evidence="2" key="1">
    <citation type="journal article" date="2022" name="Mol. Ecol. Resour.">
        <title>The genomes of chicory, endive, great burdock and yacon provide insights into Asteraceae palaeo-polyploidization history and plant inulin production.</title>
        <authorList>
            <person name="Fan W."/>
            <person name="Wang S."/>
            <person name="Wang H."/>
            <person name="Wang A."/>
            <person name="Jiang F."/>
            <person name="Liu H."/>
            <person name="Zhao H."/>
            <person name="Xu D."/>
            <person name="Zhang Y."/>
        </authorList>
    </citation>
    <scope>NUCLEOTIDE SEQUENCE [LARGE SCALE GENOMIC DNA]</scope>
    <source>
        <strain evidence="2">cv. Niubang</strain>
    </source>
</reference>
<evidence type="ECO:0000313" key="1">
    <source>
        <dbReference type="EMBL" id="KAI3719707.1"/>
    </source>
</evidence>
<name>A0ACB9BB31_ARCLA</name>
<accession>A0ACB9BB31</accession>
<sequence>MRIKFLLKGTKRGFINGEKDGESDMYLFPIIGEDECWGRHSPSSILTWQMAQPPAIPPFEKTYTHARRRRFTTTTPLRFLPSFNRTAV</sequence>
<proteinExistence type="predicted"/>
<comment type="caution">
    <text evidence="1">The sequence shown here is derived from an EMBL/GenBank/DDBJ whole genome shotgun (WGS) entry which is preliminary data.</text>
</comment>
<gene>
    <name evidence="1" type="ORF">L6452_20609</name>
</gene>
<protein>
    <submittedName>
        <fullName evidence="1">Uncharacterized protein</fullName>
    </submittedName>
</protein>
<dbReference type="EMBL" id="CM042052">
    <property type="protein sequence ID" value="KAI3719707.1"/>
    <property type="molecule type" value="Genomic_DNA"/>
</dbReference>
<keyword evidence="2" id="KW-1185">Reference proteome</keyword>
<evidence type="ECO:0000313" key="2">
    <source>
        <dbReference type="Proteomes" id="UP001055879"/>
    </source>
</evidence>
<dbReference type="Proteomes" id="UP001055879">
    <property type="component" value="Linkage Group LG06"/>
</dbReference>
<organism evidence="1 2">
    <name type="scientific">Arctium lappa</name>
    <name type="common">Greater burdock</name>
    <name type="synonym">Lappa major</name>
    <dbReference type="NCBI Taxonomy" id="4217"/>
    <lineage>
        <taxon>Eukaryota</taxon>
        <taxon>Viridiplantae</taxon>
        <taxon>Streptophyta</taxon>
        <taxon>Embryophyta</taxon>
        <taxon>Tracheophyta</taxon>
        <taxon>Spermatophyta</taxon>
        <taxon>Magnoliopsida</taxon>
        <taxon>eudicotyledons</taxon>
        <taxon>Gunneridae</taxon>
        <taxon>Pentapetalae</taxon>
        <taxon>asterids</taxon>
        <taxon>campanulids</taxon>
        <taxon>Asterales</taxon>
        <taxon>Asteraceae</taxon>
        <taxon>Carduoideae</taxon>
        <taxon>Cardueae</taxon>
        <taxon>Arctiinae</taxon>
        <taxon>Arctium</taxon>
    </lineage>
</organism>
<reference evidence="1 2" key="2">
    <citation type="journal article" date="2022" name="Mol. Ecol. Resour.">
        <title>The genomes of chicory, endive, great burdock and yacon provide insights into Asteraceae paleo-polyploidization history and plant inulin production.</title>
        <authorList>
            <person name="Fan W."/>
            <person name="Wang S."/>
            <person name="Wang H."/>
            <person name="Wang A."/>
            <person name="Jiang F."/>
            <person name="Liu H."/>
            <person name="Zhao H."/>
            <person name="Xu D."/>
            <person name="Zhang Y."/>
        </authorList>
    </citation>
    <scope>NUCLEOTIDE SEQUENCE [LARGE SCALE GENOMIC DNA]</scope>
    <source>
        <strain evidence="2">cv. Niubang</strain>
    </source>
</reference>